<evidence type="ECO:0000259" key="1">
    <source>
        <dbReference type="Pfam" id="PF14321"/>
    </source>
</evidence>
<name>A0A9X2P8N7_9BACT</name>
<dbReference type="EMBL" id="JANSUY010000021">
    <property type="protein sequence ID" value="MCR9016891.1"/>
    <property type="molecule type" value="Genomic_DNA"/>
</dbReference>
<comment type="caution">
    <text evidence="2">The sequence shown here is derived from an EMBL/GenBank/DDBJ whole genome shotgun (WGS) entry which is preliminary data.</text>
</comment>
<evidence type="ECO:0000313" key="3">
    <source>
        <dbReference type="Proteomes" id="UP001142175"/>
    </source>
</evidence>
<dbReference type="GO" id="GO:0030246">
    <property type="term" value="F:carbohydrate binding"/>
    <property type="evidence" value="ECO:0007669"/>
    <property type="project" value="InterPro"/>
</dbReference>
<dbReference type="InterPro" id="IPR013784">
    <property type="entry name" value="Carb-bd-like_fold"/>
</dbReference>
<reference evidence="2" key="1">
    <citation type="submission" date="2022-08" db="EMBL/GenBank/DDBJ databases">
        <authorList>
            <person name="Zhang D."/>
        </authorList>
    </citation>
    <scope>NUCLEOTIDE SEQUENCE</scope>
    <source>
        <strain evidence="2">XJ19-11</strain>
    </source>
</reference>
<feature type="domain" description="DUF4382" evidence="1">
    <location>
        <begin position="32"/>
        <end position="177"/>
    </location>
</feature>
<keyword evidence="3" id="KW-1185">Reference proteome</keyword>
<organism evidence="2 3">
    <name type="scientific">Aquiflexum gelatinilyticum</name>
    <dbReference type="NCBI Taxonomy" id="2961943"/>
    <lineage>
        <taxon>Bacteria</taxon>
        <taxon>Pseudomonadati</taxon>
        <taxon>Bacteroidota</taxon>
        <taxon>Cytophagia</taxon>
        <taxon>Cytophagales</taxon>
        <taxon>Cyclobacteriaceae</taxon>
        <taxon>Aquiflexum</taxon>
    </lineage>
</organism>
<dbReference type="AlphaFoldDB" id="A0A9X2P8N7"/>
<protein>
    <submittedName>
        <fullName evidence="2">DUF4382 domain-containing protein</fullName>
    </submittedName>
</protein>
<dbReference type="SUPFAM" id="SSF49452">
    <property type="entry name" value="Starch-binding domain-like"/>
    <property type="match status" value="1"/>
</dbReference>
<dbReference type="InterPro" id="IPR025491">
    <property type="entry name" value="DUF4382"/>
</dbReference>
<dbReference type="Pfam" id="PF14321">
    <property type="entry name" value="DUF4382"/>
    <property type="match status" value="1"/>
</dbReference>
<dbReference type="PROSITE" id="PS51257">
    <property type="entry name" value="PROKAR_LIPOPROTEIN"/>
    <property type="match status" value="1"/>
</dbReference>
<evidence type="ECO:0000313" key="2">
    <source>
        <dbReference type="EMBL" id="MCR9016891.1"/>
    </source>
</evidence>
<sequence length="274" mass="29925">MKKHIYSISAMLATVFFLVSCDDEDDMQSSANAKVNVYLIDAPAAYDEVWVEVLGVEFLPKGESEENGSAWITLGHEGEDKKLNLLSLVADNPFYFGEIEVPAGEISQIRLLLGDDNYIMDGEQRIDLTTPSAQQSGLKLKIDKPLEAGISYDLVIDFDASKSIVKAGNSGNYILKPVLRVIAEASATIEGTVLPLEAFPVQVSAIIDEDTVGTFTDENGMFMIRGLKTGSYSLLVEPNELYQVKKIEGVETTIGVVTKPEPIQLDLVVIDTEN</sequence>
<proteinExistence type="predicted"/>
<dbReference type="RefSeq" id="WP_258424737.1">
    <property type="nucleotide sequence ID" value="NZ_JANSUY010000021.1"/>
</dbReference>
<dbReference type="Proteomes" id="UP001142175">
    <property type="component" value="Unassembled WGS sequence"/>
</dbReference>
<accession>A0A9X2P8N7</accession>
<gene>
    <name evidence="2" type="ORF">NU887_17795</name>
</gene>